<gene>
    <name evidence="2" type="ORF">SSLN_LOCUS11986</name>
</gene>
<evidence type="ECO:0008006" key="4">
    <source>
        <dbReference type="Google" id="ProtNLM"/>
    </source>
</evidence>
<dbReference type="EMBL" id="UYSU01036936">
    <property type="protein sequence ID" value="VDL98371.1"/>
    <property type="molecule type" value="Genomic_DNA"/>
</dbReference>
<reference evidence="2 3" key="1">
    <citation type="submission" date="2018-11" db="EMBL/GenBank/DDBJ databases">
        <authorList>
            <consortium name="Pathogen Informatics"/>
        </authorList>
    </citation>
    <scope>NUCLEOTIDE SEQUENCE [LARGE SCALE GENOMIC DNA]</scope>
    <source>
        <strain evidence="2 3">NST_G2</strain>
    </source>
</reference>
<evidence type="ECO:0000256" key="1">
    <source>
        <dbReference type="SAM" id="MobiDB-lite"/>
    </source>
</evidence>
<accession>A0A3P7EHE9</accession>
<proteinExistence type="predicted"/>
<sequence length="368" mass="39918">MMCTQKRALPVSAVADAVFNKVLNSNPNAAIDLKDLTAVIVSFYKRTLDVLLTIARGNDYITCLTRLLLILARLVRANRLHLKKKQKSKSPTDQTADPNALPKTLAEDAMAAPEISAKIAVKRDPSKKTPSPSSERRNRKRRRSSSLTEPVVMVPVTDEQTPNYKDSSLLTPSGANLTPQTPSLSSPVKLPSLPTTGEVNGSTDMMLAAFDESLAEPPVSAKKRVSFGKVFRKINQTSNISSSTVPITGTAATDPGLVPSYLRCESIQVYSTVHIPTAAATVKRQRQPVMVTTAAGQSRRSRLFYIADKSNSLGFLVDTGAEAANNTAIHTYGQQSLRRRFQCDFIQADVQMPIIGADFLSNFGVAVD</sequence>
<organism evidence="2 3">
    <name type="scientific">Schistocephalus solidus</name>
    <name type="common">Tapeworm</name>
    <dbReference type="NCBI Taxonomy" id="70667"/>
    <lineage>
        <taxon>Eukaryota</taxon>
        <taxon>Metazoa</taxon>
        <taxon>Spiralia</taxon>
        <taxon>Lophotrochozoa</taxon>
        <taxon>Platyhelminthes</taxon>
        <taxon>Cestoda</taxon>
        <taxon>Eucestoda</taxon>
        <taxon>Diphyllobothriidea</taxon>
        <taxon>Diphyllobothriidae</taxon>
        <taxon>Schistocephalus</taxon>
    </lineage>
</organism>
<protein>
    <recommendedName>
        <fullName evidence="4">Peptidase A2 domain-containing protein</fullName>
    </recommendedName>
</protein>
<feature type="compositionally biased region" description="Polar residues" evidence="1">
    <location>
        <begin position="158"/>
        <end position="180"/>
    </location>
</feature>
<dbReference type="OrthoDB" id="6932368at2759"/>
<dbReference type="AlphaFoldDB" id="A0A3P7EHE9"/>
<feature type="compositionally biased region" description="Low complexity" evidence="1">
    <location>
        <begin position="181"/>
        <end position="192"/>
    </location>
</feature>
<keyword evidence="3" id="KW-1185">Reference proteome</keyword>
<dbReference type="Proteomes" id="UP000275846">
    <property type="component" value="Unassembled WGS sequence"/>
</dbReference>
<feature type="region of interest" description="Disordered" evidence="1">
    <location>
        <begin position="116"/>
        <end position="192"/>
    </location>
</feature>
<evidence type="ECO:0000313" key="2">
    <source>
        <dbReference type="EMBL" id="VDL98371.1"/>
    </source>
</evidence>
<dbReference type="STRING" id="70667.A0A3P7EHE9"/>
<evidence type="ECO:0000313" key="3">
    <source>
        <dbReference type="Proteomes" id="UP000275846"/>
    </source>
</evidence>
<name>A0A3P7EHE9_SCHSO</name>